<protein>
    <submittedName>
        <fullName evidence="4">T9SS type A sorting domain-containing protein</fullName>
    </submittedName>
</protein>
<dbReference type="Pfam" id="PF18962">
    <property type="entry name" value="Por_Secre_tail"/>
    <property type="match status" value="1"/>
</dbReference>
<feature type="signal peptide" evidence="2">
    <location>
        <begin position="1"/>
        <end position="25"/>
    </location>
</feature>
<feature type="chain" id="PRO_5046542247" evidence="2">
    <location>
        <begin position="26"/>
        <end position="613"/>
    </location>
</feature>
<dbReference type="InterPro" id="IPR026444">
    <property type="entry name" value="Secre_tail"/>
</dbReference>
<organism evidence="4 5">
    <name type="scientific">Winogradskyella marina</name>
    <dbReference type="NCBI Taxonomy" id="2785530"/>
    <lineage>
        <taxon>Bacteria</taxon>
        <taxon>Pseudomonadati</taxon>
        <taxon>Bacteroidota</taxon>
        <taxon>Flavobacteriia</taxon>
        <taxon>Flavobacteriales</taxon>
        <taxon>Flavobacteriaceae</taxon>
        <taxon>Winogradskyella</taxon>
    </lineage>
</organism>
<evidence type="ECO:0000313" key="5">
    <source>
        <dbReference type="Proteomes" id="UP000611215"/>
    </source>
</evidence>
<evidence type="ECO:0000256" key="1">
    <source>
        <dbReference type="ARBA" id="ARBA00022729"/>
    </source>
</evidence>
<proteinExistence type="predicted"/>
<sequence>MKRITKQVLPVLCGAAIFMTMGLNAQDSPQENCNAVEVITSTQGTTSEGTAVNADRSDVNAALHAPDKANEPGGFYSLGINGSITLELGGAVFNQPGTDIAIYETSFSGDNCGSSDDEQALIELSQDGSTWVEYGTICRDGDIDLDAVDLDYITQIRITDTTTGSGDGYDLDGIEAVNGCEDIPAEVCYGSEAFDYIPGKDDNGETIKTLERMDTNQALGEPEMDDTVNFLSLGHGGEVTISFDGVVYNNEGSDIRVVETTYDNASYAAYPESADVYVSQNGIDFYLIGSVRTGDSGDLDISDAPIALTYISEVKIIDTTPTDSISTDGFDLDGVIALTGCNEPIEPTPAGCYPVAYFNYVEGTTKNGGVIDAIRTETPENVLGVPEQTDEYVFTSLGYGGEITLTFGGAVYNTEGPDLVVIETTFQNTWGCDTYKEYADVLVSADNINYHYAGTVCKSNNAIDISDAGDFDFINYVKIVNNNELTKTHDGYDLDGVIAVGTCEEFNYAAYAEAHYNALNVETLDAEEIGFRTYPNPTNSVSYIEFTPNATGDVLIEVFDINGRNVGQVFNEEAYPGKVYKAEFNASSLASGLYIYKITTGNTSITKKFVVTK</sequence>
<name>A0ABS0EI18_9FLAO</name>
<keyword evidence="5" id="KW-1185">Reference proteome</keyword>
<evidence type="ECO:0000259" key="3">
    <source>
        <dbReference type="Pfam" id="PF18962"/>
    </source>
</evidence>
<evidence type="ECO:0000313" key="4">
    <source>
        <dbReference type="EMBL" id="MBF8148331.1"/>
    </source>
</evidence>
<accession>A0ABS0EI18</accession>
<dbReference type="Proteomes" id="UP000611215">
    <property type="component" value="Unassembled WGS sequence"/>
</dbReference>
<evidence type="ECO:0000256" key="2">
    <source>
        <dbReference type="SAM" id="SignalP"/>
    </source>
</evidence>
<keyword evidence="1 2" id="KW-0732">Signal</keyword>
<comment type="caution">
    <text evidence="4">The sequence shown here is derived from an EMBL/GenBank/DDBJ whole genome shotgun (WGS) entry which is preliminary data.</text>
</comment>
<feature type="domain" description="Secretion system C-terminal sorting" evidence="3">
    <location>
        <begin position="534"/>
        <end position="611"/>
    </location>
</feature>
<dbReference type="RefSeq" id="WP_195869620.1">
    <property type="nucleotide sequence ID" value="NZ_JADOET010000001.1"/>
</dbReference>
<reference evidence="4 5" key="1">
    <citation type="submission" date="2020-11" db="EMBL/GenBank/DDBJ databases">
        <title>Winogradskyella marina sp. nov., isolated from marine sediment.</title>
        <authorList>
            <person name="Bo J."/>
            <person name="Wang S."/>
            <person name="Song X."/>
            <person name="Du Z."/>
        </authorList>
    </citation>
    <scope>NUCLEOTIDE SEQUENCE [LARGE SCALE GENOMIC DNA]</scope>
    <source>
        <strain evidence="4 5">F6397</strain>
    </source>
</reference>
<dbReference type="EMBL" id="JADOET010000001">
    <property type="protein sequence ID" value="MBF8148331.1"/>
    <property type="molecule type" value="Genomic_DNA"/>
</dbReference>
<gene>
    <name evidence="4" type="ORF">ITJ86_00385</name>
</gene>
<dbReference type="NCBIfam" id="TIGR04183">
    <property type="entry name" value="Por_Secre_tail"/>
    <property type="match status" value="1"/>
</dbReference>